<dbReference type="InterPro" id="IPR011687">
    <property type="entry name" value="Nop53/GLTSCR2"/>
</dbReference>
<feature type="compositionally biased region" description="Basic and acidic residues" evidence="7">
    <location>
        <begin position="293"/>
        <end position="337"/>
    </location>
</feature>
<sequence length="442" mass="49475">MSDTMEGAQPATYKQPSRKGKKAWRKNVDITQLTSGLENLRDEVIQGGVLAEKTADELFVTDLDGDGEVERKQKSQKLLKADEILARRSAVAGLEGRKRKADEVSKIPAGSSKKLKNGKYVSHKDLQRLKGVADNANGSISLEESSASYDPWAPTVVKKDPRLNFLEEKKPARAPKTLKEAPKSLALNGSAIPAVPKPAAGKSYNPLVDDWSALLEREGADAVAAEQKRLAAEAEAEAREAAALAEAAKVEAMEKDEYATDYDSAWESEWDGIDSGEEGKREVFTAKMPKRKTPSERNKIKARKEREARATWEAKEKLKGEQEKRIKSIAREASAKDKARRPTGALARQDLSSDDDAEEDNVKLQRRRFGQLPIPDAPLEVVLPDELEDSLRRLKPEGNLLADRYRNLIVNGKVEVRKRQWQKKQGKKERTEKWSYKDWKLR</sequence>
<accession>A0AAQ3MBK6</accession>
<reference evidence="8 9" key="1">
    <citation type="submission" date="2023-11" db="EMBL/GenBank/DDBJ databases">
        <title>An acidophilic fungus is an integral part of prey digestion in a carnivorous sundew plant.</title>
        <authorList>
            <person name="Tsai I.J."/>
        </authorList>
    </citation>
    <scope>NUCLEOTIDE SEQUENCE [LARGE SCALE GENOMIC DNA]</scope>
    <source>
        <strain evidence="8">169a</strain>
    </source>
</reference>
<evidence type="ECO:0000256" key="2">
    <source>
        <dbReference type="ARBA" id="ARBA00018339"/>
    </source>
</evidence>
<protein>
    <recommendedName>
        <fullName evidence="2 5">Ribosome biogenesis protein NOP53</fullName>
    </recommendedName>
</protein>
<gene>
    <name evidence="8" type="ORF">R9X50_00757800</name>
</gene>
<dbReference type="GO" id="GO:0008097">
    <property type="term" value="F:5S rRNA binding"/>
    <property type="evidence" value="ECO:0007669"/>
    <property type="project" value="TreeGrafter"/>
</dbReference>
<dbReference type="PANTHER" id="PTHR14211">
    <property type="entry name" value="GLIOMA SUPPRESSOR CANDIDATE REGION GENE 2"/>
    <property type="match status" value="1"/>
</dbReference>
<dbReference type="GO" id="GO:0005654">
    <property type="term" value="C:nucleoplasm"/>
    <property type="evidence" value="ECO:0007669"/>
    <property type="project" value="UniProtKB-SubCell"/>
</dbReference>
<evidence type="ECO:0000256" key="5">
    <source>
        <dbReference type="PIRNR" id="PIRNR017302"/>
    </source>
</evidence>
<dbReference type="Pfam" id="PF07767">
    <property type="entry name" value="Nop53"/>
    <property type="match status" value="1"/>
</dbReference>
<dbReference type="GO" id="GO:0005730">
    <property type="term" value="C:nucleolus"/>
    <property type="evidence" value="ECO:0007669"/>
    <property type="project" value="UniProtKB-SubCell"/>
</dbReference>
<name>A0AAQ3MBK6_9PEZI</name>
<dbReference type="GO" id="GO:0006364">
    <property type="term" value="P:rRNA processing"/>
    <property type="evidence" value="ECO:0007669"/>
    <property type="project" value="TreeGrafter"/>
</dbReference>
<evidence type="ECO:0000256" key="3">
    <source>
        <dbReference type="ARBA" id="ARBA00022517"/>
    </source>
</evidence>
<dbReference type="PIRSF" id="PIRSF017302">
    <property type="entry name" value="Gltscr2"/>
    <property type="match status" value="1"/>
</dbReference>
<evidence type="ECO:0000256" key="7">
    <source>
        <dbReference type="SAM" id="MobiDB-lite"/>
    </source>
</evidence>
<dbReference type="Proteomes" id="UP001303373">
    <property type="component" value="Chromosome 13"/>
</dbReference>
<comment type="function">
    <text evidence="5">May play a role in ribosome biogenesis.</text>
</comment>
<keyword evidence="3 5" id="KW-0690">Ribosome biogenesis</keyword>
<dbReference type="EMBL" id="CP138592">
    <property type="protein sequence ID" value="WPH04685.1"/>
    <property type="molecule type" value="Genomic_DNA"/>
</dbReference>
<dbReference type="AlphaFoldDB" id="A0AAQ3MBK6"/>
<feature type="compositionally biased region" description="Basic and acidic residues" evidence="7">
    <location>
        <begin position="428"/>
        <end position="442"/>
    </location>
</feature>
<keyword evidence="6" id="KW-0175">Coiled coil</keyword>
<dbReference type="PANTHER" id="PTHR14211:SF7">
    <property type="entry name" value="RIBOSOME BIOGENESIS PROTEIN NOP53"/>
    <property type="match status" value="1"/>
</dbReference>
<keyword evidence="9" id="KW-1185">Reference proteome</keyword>
<keyword evidence="4 5" id="KW-0539">Nucleus</keyword>
<evidence type="ECO:0000313" key="8">
    <source>
        <dbReference type="EMBL" id="WPH04685.1"/>
    </source>
</evidence>
<feature type="coiled-coil region" evidence="6">
    <location>
        <begin position="224"/>
        <end position="251"/>
    </location>
</feature>
<comment type="subcellular location">
    <subcellularLocation>
        <location evidence="5">Nucleus</location>
        <location evidence="5">Nucleolus</location>
    </subcellularLocation>
    <subcellularLocation>
        <location evidence="5">Nucleus</location>
        <location evidence="5">Nucleoplasm</location>
    </subcellularLocation>
</comment>
<organism evidence="8 9">
    <name type="scientific">Acrodontium crateriforme</name>
    <dbReference type="NCBI Taxonomy" id="150365"/>
    <lineage>
        <taxon>Eukaryota</taxon>
        <taxon>Fungi</taxon>
        <taxon>Dikarya</taxon>
        <taxon>Ascomycota</taxon>
        <taxon>Pezizomycotina</taxon>
        <taxon>Dothideomycetes</taxon>
        <taxon>Dothideomycetidae</taxon>
        <taxon>Mycosphaerellales</taxon>
        <taxon>Teratosphaeriaceae</taxon>
        <taxon>Acrodontium</taxon>
    </lineage>
</organism>
<dbReference type="GO" id="GO:0000027">
    <property type="term" value="P:ribosomal large subunit assembly"/>
    <property type="evidence" value="ECO:0007669"/>
    <property type="project" value="UniProtKB-UniRule"/>
</dbReference>
<feature type="compositionally biased region" description="Basic residues" evidence="7">
    <location>
        <begin position="16"/>
        <end position="25"/>
    </location>
</feature>
<proteinExistence type="inferred from homology"/>
<comment type="similarity">
    <text evidence="1 5">Belongs to the NOP53 family.</text>
</comment>
<evidence type="ECO:0000256" key="4">
    <source>
        <dbReference type="ARBA" id="ARBA00023242"/>
    </source>
</evidence>
<feature type="region of interest" description="Disordered" evidence="7">
    <location>
        <begin position="269"/>
        <end position="364"/>
    </location>
</feature>
<evidence type="ECO:0000256" key="6">
    <source>
        <dbReference type="SAM" id="Coils"/>
    </source>
</evidence>
<evidence type="ECO:0000313" key="9">
    <source>
        <dbReference type="Proteomes" id="UP001303373"/>
    </source>
</evidence>
<evidence type="ECO:0000256" key="1">
    <source>
        <dbReference type="ARBA" id="ARBA00008838"/>
    </source>
</evidence>
<feature type="region of interest" description="Disordered" evidence="7">
    <location>
        <begin position="1"/>
        <end position="25"/>
    </location>
</feature>
<feature type="region of interest" description="Disordered" evidence="7">
    <location>
        <begin position="419"/>
        <end position="442"/>
    </location>
</feature>